<accession>A0A3T0ICW5</accession>
<gene>
    <name evidence="2" type="primary">224</name>
    <name evidence="2" type="ORF">SEA_GILSON_224</name>
</gene>
<dbReference type="GeneID" id="55612914"/>
<dbReference type="RefSeq" id="YP_009842654.1">
    <property type="nucleotide sequence ID" value="NC_048742.1"/>
</dbReference>
<name>A0A3T0ICW5_9CAUD</name>
<keyword evidence="1" id="KW-1133">Transmembrane helix</keyword>
<dbReference type="Proteomes" id="UP000284334">
    <property type="component" value="Segment"/>
</dbReference>
<evidence type="ECO:0000313" key="2">
    <source>
        <dbReference type="EMBL" id="AZU97269.1"/>
    </source>
</evidence>
<sequence length="128" mass="14199">MEKKWYIGIIAFAIAIATLVIVVVSNMDTTQSKFEKYESYAKQVNIVDWSISEDTAKSFAEANCDKLATGEMPAIKFQSTDHVKSSAAVLAAYCPASFDNFLAGIIMKYPEYKSTAMYLNERLKVGSD</sequence>
<keyword evidence="1" id="KW-0472">Membrane</keyword>
<reference evidence="2 3" key="1">
    <citation type="submission" date="2018-10" db="EMBL/GenBank/DDBJ databases">
        <authorList>
            <person name="Soria N.A."/>
            <person name="Batley M.G."/>
            <person name="Hanafy A."/>
            <person name="Singh N."/>
            <person name="Shaffer C.D."/>
            <person name="Weston-Hafer K.A."/>
            <person name="Russell D.A."/>
            <person name="Pope W.H."/>
            <person name="Jacobs-Sera D."/>
            <person name="Hendrix R.W."/>
            <person name="Hatfull G.F."/>
        </authorList>
    </citation>
    <scope>NUCLEOTIDE SEQUENCE [LARGE SCALE GENOMIC DNA]</scope>
</reference>
<feature type="transmembrane region" description="Helical" evidence="1">
    <location>
        <begin position="6"/>
        <end position="27"/>
    </location>
</feature>
<keyword evidence="1" id="KW-0812">Transmembrane</keyword>
<organism evidence="2 3">
    <name type="scientific">Streptomyces phage Gilson</name>
    <dbReference type="NCBI Taxonomy" id="2488789"/>
    <lineage>
        <taxon>Viruses</taxon>
        <taxon>Duplodnaviria</taxon>
        <taxon>Heunggongvirae</taxon>
        <taxon>Uroviricota</taxon>
        <taxon>Caudoviricetes</taxon>
        <taxon>Stanwilliamsviridae</taxon>
        <taxon>Loccivirinae</taxon>
        <taxon>Gilsonvirus</taxon>
        <taxon>Gilsonvirus gilson</taxon>
    </lineage>
</organism>
<keyword evidence="3" id="KW-1185">Reference proteome</keyword>
<evidence type="ECO:0000313" key="3">
    <source>
        <dbReference type="Proteomes" id="UP000284334"/>
    </source>
</evidence>
<dbReference type="EMBL" id="MK061412">
    <property type="protein sequence ID" value="AZU97269.1"/>
    <property type="molecule type" value="Genomic_DNA"/>
</dbReference>
<evidence type="ECO:0000256" key="1">
    <source>
        <dbReference type="SAM" id="Phobius"/>
    </source>
</evidence>
<protein>
    <submittedName>
        <fullName evidence="2">Uncharacterized protein</fullName>
    </submittedName>
</protein>
<proteinExistence type="predicted"/>
<dbReference type="KEGG" id="vg:55612914"/>